<keyword evidence="1" id="KW-0456">Lyase</keyword>
<dbReference type="InterPro" id="IPR032466">
    <property type="entry name" value="Metal_Hydrolase"/>
</dbReference>
<evidence type="ECO:0000256" key="1">
    <source>
        <dbReference type="ARBA" id="ARBA00023239"/>
    </source>
</evidence>
<evidence type="ECO:0000259" key="2">
    <source>
        <dbReference type="Pfam" id="PF04909"/>
    </source>
</evidence>
<feature type="domain" description="Amidohydrolase-related" evidence="2">
    <location>
        <begin position="66"/>
        <end position="307"/>
    </location>
</feature>
<organism evidence="3 4">
    <name type="scientific">Ferrimicrobium acidiphilum</name>
    <dbReference type="NCBI Taxonomy" id="121039"/>
    <lineage>
        <taxon>Bacteria</taxon>
        <taxon>Bacillati</taxon>
        <taxon>Actinomycetota</taxon>
        <taxon>Acidimicrobiia</taxon>
        <taxon>Acidimicrobiales</taxon>
        <taxon>Acidimicrobiaceae</taxon>
        <taxon>Ferrimicrobium</taxon>
    </lineage>
</organism>
<accession>A0ABV3Y5P6</accession>
<dbReference type="EMBL" id="JBFSHR010000065">
    <property type="protein sequence ID" value="MEX6430610.1"/>
    <property type="molecule type" value="Genomic_DNA"/>
</dbReference>
<dbReference type="PANTHER" id="PTHR21240">
    <property type="entry name" value="2-AMINO-3-CARBOXYLMUCONATE-6-SEMIALDEHYDE DECARBOXYLASE"/>
    <property type="match status" value="1"/>
</dbReference>
<keyword evidence="4" id="KW-1185">Reference proteome</keyword>
<evidence type="ECO:0000313" key="4">
    <source>
        <dbReference type="Proteomes" id="UP001560267"/>
    </source>
</evidence>
<sequence length="314" mass="34258">MRVVAIEEHFAPRDLELARGGPRGYAPEIGALLDEVGEQRIADMDRNGIDYQVLASTPPNASSASEAMRWNDRLAEIIGAHPDRFGGFASLATPEPSSCPKELERAVVELGFCGAMIHGHANGVFCDSPQMWPTFAKAEELGVPIYLHPTPPVPSVFEAYYSGLEPEVAQVLATSGWGWHAETGLHALRLIVSGVFEHFERLQIIIGHMGENVPFSLARAEATLGRVTPGLTRSISQTFGENFYVTTSGYFTIAPLLCAVMVVGVDRLIFSVDYPFARNEDARAFLDAMPLSLGDRHKIAHENVEHLLAIPAPR</sequence>
<proteinExistence type="predicted"/>
<gene>
    <name evidence="3" type="ORF">AB6A68_12310</name>
</gene>
<evidence type="ECO:0000313" key="3">
    <source>
        <dbReference type="EMBL" id="MEX6430610.1"/>
    </source>
</evidence>
<dbReference type="InterPro" id="IPR032465">
    <property type="entry name" value="ACMSD"/>
</dbReference>
<dbReference type="InterPro" id="IPR006680">
    <property type="entry name" value="Amidohydro-rel"/>
</dbReference>
<name>A0ABV3Y5P6_9ACTN</name>
<dbReference type="Gene3D" id="3.20.20.140">
    <property type="entry name" value="Metal-dependent hydrolases"/>
    <property type="match status" value="1"/>
</dbReference>
<dbReference type="SUPFAM" id="SSF51556">
    <property type="entry name" value="Metallo-dependent hydrolases"/>
    <property type="match status" value="1"/>
</dbReference>
<protein>
    <submittedName>
        <fullName evidence="3">Amidohydrolase family protein</fullName>
    </submittedName>
</protein>
<comment type="caution">
    <text evidence="3">The sequence shown here is derived from an EMBL/GenBank/DDBJ whole genome shotgun (WGS) entry which is preliminary data.</text>
</comment>
<dbReference type="Pfam" id="PF04909">
    <property type="entry name" value="Amidohydro_2"/>
    <property type="match status" value="1"/>
</dbReference>
<dbReference type="Proteomes" id="UP001560267">
    <property type="component" value="Unassembled WGS sequence"/>
</dbReference>
<dbReference type="PANTHER" id="PTHR21240:SF30">
    <property type="entry name" value="AMIDOHYDROLASE-RELATED DOMAIN-CONTAINING PROTEIN-RELATED"/>
    <property type="match status" value="1"/>
</dbReference>
<reference evidence="3 4" key="1">
    <citation type="submission" date="2024-07" db="EMBL/GenBank/DDBJ databases">
        <title>Draft Genome Sequence of Ferrimicrobium acidiphilum Strain YE2023, Isolated from a Pulp of Bioleach Reactor.</title>
        <authorList>
            <person name="Elkina Y.A."/>
            <person name="Bulaeva A.G."/>
            <person name="Beletsky A.V."/>
            <person name="Mardanov A.V."/>
        </authorList>
    </citation>
    <scope>NUCLEOTIDE SEQUENCE [LARGE SCALE GENOMIC DNA]</scope>
    <source>
        <strain evidence="3 4">YE2023</strain>
    </source>
</reference>